<dbReference type="SUPFAM" id="SSF53383">
    <property type="entry name" value="PLP-dependent transferases"/>
    <property type="match status" value="1"/>
</dbReference>
<gene>
    <name evidence="4" type="ORF">METZ01_LOCUS53346</name>
</gene>
<keyword evidence="3" id="KW-0663">Pyridoxal phosphate</keyword>
<proteinExistence type="inferred from homology"/>
<dbReference type="InterPro" id="IPR015422">
    <property type="entry name" value="PyrdxlP-dep_Trfase_small"/>
</dbReference>
<evidence type="ECO:0000313" key="4">
    <source>
        <dbReference type="EMBL" id="SVA00492.1"/>
    </source>
</evidence>
<dbReference type="GO" id="GO:0003962">
    <property type="term" value="F:cystathionine gamma-synthase activity"/>
    <property type="evidence" value="ECO:0007669"/>
    <property type="project" value="TreeGrafter"/>
</dbReference>
<dbReference type="GO" id="GO:0030170">
    <property type="term" value="F:pyridoxal phosphate binding"/>
    <property type="evidence" value="ECO:0007669"/>
    <property type="project" value="InterPro"/>
</dbReference>
<dbReference type="FunFam" id="3.40.640.10:FF:000009">
    <property type="entry name" value="Cystathionine gamma-synthase homolog"/>
    <property type="match status" value="1"/>
</dbReference>
<evidence type="ECO:0000256" key="1">
    <source>
        <dbReference type="ARBA" id="ARBA00001933"/>
    </source>
</evidence>
<dbReference type="PANTHER" id="PTHR11808:SF15">
    <property type="entry name" value="CYSTATHIONINE GAMMA-LYASE"/>
    <property type="match status" value="1"/>
</dbReference>
<dbReference type="Pfam" id="PF01053">
    <property type="entry name" value="Cys_Met_Meta_PP"/>
    <property type="match status" value="1"/>
</dbReference>
<evidence type="ECO:0000256" key="3">
    <source>
        <dbReference type="ARBA" id="ARBA00022898"/>
    </source>
</evidence>
<dbReference type="InterPro" id="IPR015424">
    <property type="entry name" value="PyrdxlP-dep_Trfase"/>
</dbReference>
<dbReference type="PROSITE" id="PS00868">
    <property type="entry name" value="CYS_MET_METAB_PP"/>
    <property type="match status" value="1"/>
</dbReference>
<comment type="similarity">
    <text evidence="2">Belongs to the trans-sulfuration enzymes family.</text>
</comment>
<organism evidence="4">
    <name type="scientific">marine metagenome</name>
    <dbReference type="NCBI Taxonomy" id="408172"/>
    <lineage>
        <taxon>unclassified sequences</taxon>
        <taxon>metagenomes</taxon>
        <taxon>ecological metagenomes</taxon>
    </lineage>
</organism>
<dbReference type="InterPro" id="IPR015421">
    <property type="entry name" value="PyrdxlP-dep_Trfase_major"/>
</dbReference>
<dbReference type="GO" id="GO:0019343">
    <property type="term" value="P:cysteine biosynthetic process via cystathionine"/>
    <property type="evidence" value="ECO:0007669"/>
    <property type="project" value="TreeGrafter"/>
</dbReference>
<dbReference type="GO" id="GO:0019346">
    <property type="term" value="P:transsulfuration"/>
    <property type="evidence" value="ECO:0007669"/>
    <property type="project" value="InterPro"/>
</dbReference>
<reference evidence="4" key="1">
    <citation type="submission" date="2018-05" db="EMBL/GenBank/DDBJ databases">
        <authorList>
            <person name="Lanie J.A."/>
            <person name="Ng W.-L."/>
            <person name="Kazmierczak K.M."/>
            <person name="Andrzejewski T.M."/>
            <person name="Davidsen T.M."/>
            <person name="Wayne K.J."/>
            <person name="Tettelin H."/>
            <person name="Glass J.I."/>
            <person name="Rusch D."/>
            <person name="Podicherti R."/>
            <person name="Tsui H.-C.T."/>
            <person name="Winkler M.E."/>
        </authorList>
    </citation>
    <scope>NUCLEOTIDE SEQUENCE</scope>
</reference>
<protein>
    <recommendedName>
        <fullName evidence="5">Cystathionine gamma-synthase</fullName>
    </recommendedName>
</protein>
<sequence length="388" mass="42617">MSKKTRFQTRAIHAGNEPDKETGAVVAPIHLTSTYQQEGVGLNKGFDYSRGGNPTRQRLEENIAALEEGQFGIAFASGMAATTALFQTLNTGDHVIIGRNVYGGTYRMSVEVLSNHGFEFDFVDTRFLDQIEAAIKPSTKWVFVETPTNPLLELCDIQETAKLCKAHEISLAVDNTFMSPYGQTPLALGADIVMHSATKFIGGHSDLIAGALITNDASLAERLYFIQKSGGAIPSPFDCWILLRSTKTMGLRVQRQSDNAMELAQRLQSHPAVVSIIYPGLETHDQYELALKQQLNPDGDPIFGCMISIRLSSIEKRDAFLSRIKLFTLAESLGGVESLVCIPYGMTHVSVPTEMKKTMGLTEDLIRLSIGIEHIEDLYADISQALKD</sequence>
<dbReference type="PIRSF" id="PIRSF001434">
    <property type="entry name" value="CGS"/>
    <property type="match status" value="1"/>
</dbReference>
<dbReference type="InterPro" id="IPR000277">
    <property type="entry name" value="Cys/Met-Metab_PyrdxlP-dep_enz"/>
</dbReference>
<evidence type="ECO:0008006" key="5">
    <source>
        <dbReference type="Google" id="ProtNLM"/>
    </source>
</evidence>
<dbReference type="InterPro" id="IPR054542">
    <property type="entry name" value="Cys_met_metab_PP"/>
</dbReference>
<dbReference type="CDD" id="cd00614">
    <property type="entry name" value="CGS_like"/>
    <property type="match status" value="1"/>
</dbReference>
<dbReference type="Gene3D" id="3.90.1150.10">
    <property type="entry name" value="Aspartate Aminotransferase, domain 1"/>
    <property type="match status" value="1"/>
</dbReference>
<dbReference type="Gene3D" id="3.40.640.10">
    <property type="entry name" value="Type I PLP-dependent aspartate aminotransferase-like (Major domain)"/>
    <property type="match status" value="1"/>
</dbReference>
<dbReference type="GO" id="GO:0005737">
    <property type="term" value="C:cytoplasm"/>
    <property type="evidence" value="ECO:0007669"/>
    <property type="project" value="TreeGrafter"/>
</dbReference>
<evidence type="ECO:0000256" key="2">
    <source>
        <dbReference type="ARBA" id="ARBA00009077"/>
    </source>
</evidence>
<name>A0A381S8S8_9ZZZZ</name>
<dbReference type="PANTHER" id="PTHR11808">
    <property type="entry name" value="TRANS-SULFURATION ENZYME FAMILY MEMBER"/>
    <property type="match status" value="1"/>
</dbReference>
<accession>A0A381S8S8</accession>
<dbReference type="AlphaFoldDB" id="A0A381S8S8"/>
<dbReference type="GO" id="GO:0004123">
    <property type="term" value="F:cystathionine gamma-lyase activity"/>
    <property type="evidence" value="ECO:0007669"/>
    <property type="project" value="TreeGrafter"/>
</dbReference>
<dbReference type="EMBL" id="UINC01002808">
    <property type="protein sequence ID" value="SVA00492.1"/>
    <property type="molecule type" value="Genomic_DNA"/>
</dbReference>
<comment type="cofactor">
    <cofactor evidence="1">
        <name>pyridoxal 5'-phosphate</name>
        <dbReference type="ChEBI" id="CHEBI:597326"/>
    </cofactor>
</comment>